<protein>
    <recommendedName>
        <fullName evidence="1">Glycosyltransferase 2-like domain-containing protein</fullName>
    </recommendedName>
</protein>
<feature type="domain" description="Glycosyltransferase 2-like" evidence="1">
    <location>
        <begin position="1"/>
        <end position="59"/>
    </location>
</feature>
<dbReference type="EMBL" id="BART01002713">
    <property type="protein sequence ID" value="GAG66665.1"/>
    <property type="molecule type" value="Genomic_DNA"/>
</dbReference>
<proteinExistence type="predicted"/>
<accession>X0ZAX7</accession>
<sequence length="77" mass="8900">NYGLSEARGEVIIFIDSDIIVGSDFIEEHLSYHKKYDRVIVRAPVIRTQNRDNPIGERMKLTDLSSAFYTIVHIIHL</sequence>
<dbReference type="InterPro" id="IPR001173">
    <property type="entry name" value="Glyco_trans_2-like"/>
</dbReference>
<dbReference type="Pfam" id="PF00535">
    <property type="entry name" value="Glycos_transf_2"/>
    <property type="match status" value="1"/>
</dbReference>
<organism evidence="2">
    <name type="scientific">marine sediment metagenome</name>
    <dbReference type="NCBI Taxonomy" id="412755"/>
    <lineage>
        <taxon>unclassified sequences</taxon>
        <taxon>metagenomes</taxon>
        <taxon>ecological metagenomes</taxon>
    </lineage>
</organism>
<evidence type="ECO:0000313" key="2">
    <source>
        <dbReference type="EMBL" id="GAG66665.1"/>
    </source>
</evidence>
<comment type="caution">
    <text evidence="2">The sequence shown here is derived from an EMBL/GenBank/DDBJ whole genome shotgun (WGS) entry which is preliminary data.</text>
</comment>
<dbReference type="InterPro" id="IPR029044">
    <property type="entry name" value="Nucleotide-diphossugar_trans"/>
</dbReference>
<evidence type="ECO:0000259" key="1">
    <source>
        <dbReference type="Pfam" id="PF00535"/>
    </source>
</evidence>
<name>X0ZAX7_9ZZZZ</name>
<reference evidence="2" key="1">
    <citation type="journal article" date="2014" name="Front. Microbiol.">
        <title>High frequency of phylogenetically diverse reductive dehalogenase-homologous genes in deep subseafloor sedimentary metagenomes.</title>
        <authorList>
            <person name="Kawai M."/>
            <person name="Futagami T."/>
            <person name="Toyoda A."/>
            <person name="Takaki Y."/>
            <person name="Nishi S."/>
            <person name="Hori S."/>
            <person name="Arai W."/>
            <person name="Tsubouchi T."/>
            <person name="Morono Y."/>
            <person name="Uchiyama I."/>
            <person name="Ito T."/>
            <person name="Fujiyama A."/>
            <person name="Inagaki F."/>
            <person name="Takami H."/>
        </authorList>
    </citation>
    <scope>NUCLEOTIDE SEQUENCE</scope>
    <source>
        <strain evidence="2">Expedition CK06-06</strain>
    </source>
</reference>
<dbReference type="Gene3D" id="3.90.550.10">
    <property type="entry name" value="Spore Coat Polysaccharide Biosynthesis Protein SpsA, Chain A"/>
    <property type="match status" value="1"/>
</dbReference>
<dbReference type="AlphaFoldDB" id="X0ZAX7"/>
<dbReference type="CDD" id="cd00761">
    <property type="entry name" value="Glyco_tranf_GTA_type"/>
    <property type="match status" value="1"/>
</dbReference>
<dbReference type="SUPFAM" id="SSF53448">
    <property type="entry name" value="Nucleotide-diphospho-sugar transferases"/>
    <property type="match status" value="1"/>
</dbReference>
<feature type="non-terminal residue" evidence="2">
    <location>
        <position position="1"/>
    </location>
</feature>
<gene>
    <name evidence="2" type="ORF">S01H4_08058</name>
</gene>